<dbReference type="InterPro" id="IPR036046">
    <property type="entry name" value="Acylphosphatase-like_dom_sf"/>
</dbReference>
<comment type="caution">
    <text evidence="2">The sequence shown here is derived from an EMBL/GenBank/DDBJ whole genome shotgun (WGS) entry which is preliminary data.</text>
</comment>
<dbReference type="RefSeq" id="WP_104303361.1">
    <property type="nucleotide sequence ID" value="NZ_PSNX01000013.1"/>
</dbReference>
<feature type="domain" description="BLUF" evidence="1">
    <location>
        <begin position="2"/>
        <end position="93"/>
    </location>
</feature>
<evidence type="ECO:0000259" key="1">
    <source>
        <dbReference type="PROSITE" id="PS50925"/>
    </source>
</evidence>
<dbReference type="SMART" id="SM01034">
    <property type="entry name" value="BLUF"/>
    <property type="match status" value="1"/>
</dbReference>
<dbReference type="AlphaFoldDB" id="A0A2S5SS19"/>
<keyword evidence="3" id="KW-1185">Reference proteome</keyword>
<gene>
    <name evidence="2" type="ORF">C1704_14015</name>
</gene>
<dbReference type="Pfam" id="PF04940">
    <property type="entry name" value="BLUF"/>
    <property type="match status" value="1"/>
</dbReference>
<dbReference type="Gene3D" id="3.30.70.100">
    <property type="match status" value="1"/>
</dbReference>
<proteinExistence type="predicted"/>
<dbReference type="GO" id="GO:0009882">
    <property type="term" value="F:blue light photoreceptor activity"/>
    <property type="evidence" value="ECO:0007669"/>
    <property type="project" value="InterPro"/>
</dbReference>
<sequence length="143" mass="15770">MLVRLLYASRAAQPLTHEAIDSILAQSRAHNPPLGITGILCYGGNLFMQVLEGGREAVNKLYSDIVRDDRHQDVVLLHYEEISERRFAGWTMGQVNLGKINPSIVLKYSEKPTLDPYAVPGRVSMALLEELIATASIIGRTGP</sequence>
<protein>
    <submittedName>
        <fullName evidence="2">Blue light sensor protein</fullName>
    </submittedName>
</protein>
<dbReference type="SUPFAM" id="SSF54975">
    <property type="entry name" value="Acylphosphatase/BLUF domain-like"/>
    <property type="match status" value="1"/>
</dbReference>
<dbReference type="PROSITE" id="PS50925">
    <property type="entry name" value="BLUF"/>
    <property type="match status" value="1"/>
</dbReference>
<accession>A0A2S5SS19</accession>
<dbReference type="OrthoDB" id="557705at2"/>
<dbReference type="GO" id="GO:0071949">
    <property type="term" value="F:FAD binding"/>
    <property type="evidence" value="ECO:0007669"/>
    <property type="project" value="InterPro"/>
</dbReference>
<name>A0A2S5SS19_9BURK</name>
<reference evidence="2 3" key="1">
    <citation type="submission" date="2018-02" db="EMBL/GenBank/DDBJ databases">
        <title>Reclassifiation of [Polyangium] brachysporum DSM 7029 as Guopingzhaonella breviflexa gen. nov., sp. nov., a member of the family Comamonadaceae.</title>
        <authorList>
            <person name="Tang B."/>
        </authorList>
    </citation>
    <scope>NUCLEOTIDE SEQUENCE [LARGE SCALE GENOMIC DNA]</scope>
    <source>
        <strain evidence="2 3">BCRC 80649</strain>
    </source>
</reference>
<evidence type="ECO:0000313" key="2">
    <source>
        <dbReference type="EMBL" id="PPE65538.1"/>
    </source>
</evidence>
<dbReference type="InterPro" id="IPR007024">
    <property type="entry name" value="BLUF_domain"/>
</dbReference>
<organism evidence="2 3">
    <name type="scientific">Caldimonas caldifontis</name>
    <dbReference type="NCBI Taxonomy" id="1452508"/>
    <lineage>
        <taxon>Bacteria</taxon>
        <taxon>Pseudomonadati</taxon>
        <taxon>Pseudomonadota</taxon>
        <taxon>Betaproteobacteria</taxon>
        <taxon>Burkholderiales</taxon>
        <taxon>Sphaerotilaceae</taxon>
        <taxon>Caldimonas</taxon>
    </lineage>
</organism>
<dbReference type="EMBL" id="PSNX01000013">
    <property type="protein sequence ID" value="PPE65538.1"/>
    <property type="molecule type" value="Genomic_DNA"/>
</dbReference>
<evidence type="ECO:0000313" key="3">
    <source>
        <dbReference type="Proteomes" id="UP000238605"/>
    </source>
</evidence>
<dbReference type="Proteomes" id="UP000238605">
    <property type="component" value="Unassembled WGS sequence"/>
</dbReference>